<dbReference type="Proteomes" id="UP000664167">
    <property type="component" value="Unassembled WGS sequence"/>
</dbReference>
<evidence type="ECO:0000313" key="2">
    <source>
        <dbReference type="Proteomes" id="UP000664167"/>
    </source>
</evidence>
<organism evidence="1 2">
    <name type="scientific">Streptomyces beijiangensis</name>
    <dbReference type="NCBI Taxonomy" id="163361"/>
    <lineage>
        <taxon>Bacteria</taxon>
        <taxon>Bacillati</taxon>
        <taxon>Actinomycetota</taxon>
        <taxon>Actinomycetes</taxon>
        <taxon>Kitasatosporales</taxon>
        <taxon>Streptomycetaceae</taxon>
        <taxon>Streptomyces</taxon>
    </lineage>
</organism>
<accession>A0A939JJ61</accession>
<evidence type="ECO:0008006" key="3">
    <source>
        <dbReference type="Google" id="ProtNLM"/>
    </source>
</evidence>
<keyword evidence="2" id="KW-1185">Reference proteome</keyword>
<sequence length="153" mass="16204">MSSHVGLNVHSSPSMSARVTRVLAYQQLVLLSCKVSGPSVGGNRVWYNLADGGWVSARYVDNLSAVPTCNSGGGSGGARAQGRVTSRTELHVRKDASTASAYVKDLKPGSIIPLYCKKNGQSVGGNSLWYMLGDGSGWVSARYVDNFSIVPYC</sequence>
<dbReference type="EMBL" id="JAFLRJ010000206">
    <property type="protein sequence ID" value="MBO0514412.1"/>
    <property type="molecule type" value="Genomic_DNA"/>
</dbReference>
<dbReference type="Gene3D" id="2.30.30.40">
    <property type="entry name" value="SH3 Domains"/>
    <property type="match status" value="1"/>
</dbReference>
<comment type="caution">
    <text evidence="1">The sequence shown here is derived from an EMBL/GenBank/DDBJ whole genome shotgun (WGS) entry which is preliminary data.</text>
</comment>
<gene>
    <name evidence="1" type="ORF">J0695_21830</name>
</gene>
<name>A0A939JJ61_9ACTN</name>
<proteinExistence type="predicted"/>
<evidence type="ECO:0000313" key="1">
    <source>
        <dbReference type="EMBL" id="MBO0514412.1"/>
    </source>
</evidence>
<reference evidence="1" key="1">
    <citation type="submission" date="2021-03" db="EMBL/GenBank/DDBJ databases">
        <title>Streptomyces poriferae sp. nov., a novel marine sponge-derived Actinobacteria species with anti-MRSA activity.</title>
        <authorList>
            <person name="Sandoval-Powers M."/>
            <person name="Kralova S."/>
            <person name="Nguyen G.-S."/>
            <person name="Fawwal D."/>
            <person name="Degnes K."/>
            <person name="Klinkenberg G."/>
            <person name="Sletta H."/>
            <person name="Wentzel A."/>
            <person name="Liles M.R."/>
        </authorList>
    </citation>
    <scope>NUCLEOTIDE SEQUENCE</scope>
    <source>
        <strain evidence="1">DSM 41794</strain>
    </source>
</reference>
<protein>
    <recommendedName>
        <fullName evidence="3">SH3 domain-containing protein</fullName>
    </recommendedName>
</protein>
<dbReference type="AlphaFoldDB" id="A0A939JJ61"/>